<evidence type="ECO:0000256" key="3">
    <source>
        <dbReference type="ARBA" id="ARBA00022807"/>
    </source>
</evidence>
<evidence type="ECO:0000313" key="6">
    <source>
        <dbReference type="EMBL" id="TFH96370.1"/>
    </source>
</evidence>
<feature type="domain" description="BACON" evidence="5">
    <location>
        <begin position="162"/>
        <end position="210"/>
    </location>
</feature>
<evidence type="ECO:0000256" key="1">
    <source>
        <dbReference type="ARBA" id="ARBA00006067"/>
    </source>
</evidence>
<dbReference type="RefSeq" id="WP_134848991.1">
    <property type="nucleotide sequence ID" value="NZ_CP197400.1"/>
</dbReference>
<comment type="similarity">
    <text evidence="1">Belongs to the peptidase C25 family.</text>
</comment>
<dbReference type="AlphaFoldDB" id="A0A4Y8WR21"/>
<protein>
    <recommendedName>
        <fullName evidence="5">BACON domain-containing protein</fullName>
    </recommendedName>
</protein>
<dbReference type="InterPro" id="IPR013783">
    <property type="entry name" value="Ig-like_fold"/>
</dbReference>
<gene>
    <name evidence="6" type="ORF">E4P47_02480</name>
</gene>
<evidence type="ECO:0000256" key="4">
    <source>
        <dbReference type="ARBA" id="ARBA00023026"/>
    </source>
</evidence>
<keyword evidence="3" id="KW-0788">Thiol protease</keyword>
<evidence type="ECO:0000256" key="2">
    <source>
        <dbReference type="ARBA" id="ARBA00022670"/>
    </source>
</evidence>
<dbReference type="GO" id="GO:0006508">
    <property type="term" value="P:proteolysis"/>
    <property type="evidence" value="ECO:0007669"/>
    <property type="project" value="UniProtKB-KW"/>
</dbReference>
<keyword evidence="3" id="KW-0378">Hydrolase</keyword>
<dbReference type="InterPro" id="IPR024361">
    <property type="entry name" value="BACON"/>
</dbReference>
<sequence>MTKITQLSIYLVGSLLLLVGLTNCVPNQDINAKGDVTTLSISKGDVTFANTGGQEKITIETNSDAWDFFTNTTEEWLKVTKEGDNALISVSENKTADDRTATLVISANGVNKNISIKQSSADVIFTLSENNELVLPAQGGIKIVAVESNNASWRLEPLASEIEWLRIKGGNGQSDMLVIETTTNPSFETRTAEVIATLSNGTKKLISIKQIGTAKYLLPFDQDWREYSEYNLIQHEQARGSVMQQYAFPQKGDAFSSPKKGKIIFNTSSSVMPLLIYTTTIIDPKYEQSILKLIYKDTENRVEIDEYAAFLVKNNYEETPSRQPEKRRHFIRKDGKAIAIIDFDPAYGDFALVGFVPVYPQEQAYATFSVLPKGANGKVYDTVFNKKDKKLDDVLRLEKSLGSTEKARKMNDAPYDQEIENILFEPKANQQLKTEEENLRWYGFYHHTQSKIQFAPEYLGSVNEYILFFKEYTRAVYLKPKNSGWDVTEEFHKLLKKEGYSFLRNVNGTQLYLKEIKDAKEVLHVTFSNNINDPIMGGNPHVQIGYFQIPNEKEGSSAKPNFSSHKYPEYQFTRLKSGEYQLILIEGDNTSPLFQK</sequence>
<proteinExistence type="inferred from homology"/>
<dbReference type="OrthoDB" id="1010044at2"/>
<dbReference type="EMBL" id="SPNC01000022">
    <property type="protein sequence ID" value="TFH96370.1"/>
    <property type="molecule type" value="Genomic_DNA"/>
</dbReference>
<organism evidence="6 7">
    <name type="scientific">Porphyromonas levii</name>
    <dbReference type="NCBI Taxonomy" id="28114"/>
    <lineage>
        <taxon>Bacteria</taxon>
        <taxon>Pseudomonadati</taxon>
        <taxon>Bacteroidota</taxon>
        <taxon>Bacteroidia</taxon>
        <taxon>Bacteroidales</taxon>
        <taxon>Porphyromonadaceae</taxon>
        <taxon>Porphyromonas</taxon>
    </lineage>
</organism>
<dbReference type="Gene3D" id="2.60.40.10">
    <property type="entry name" value="Immunoglobulins"/>
    <property type="match status" value="2"/>
</dbReference>
<dbReference type="STRING" id="1122973.GCA_000379925_01314"/>
<feature type="domain" description="BACON" evidence="5">
    <location>
        <begin position="68"/>
        <end position="118"/>
    </location>
</feature>
<keyword evidence="2" id="KW-0645">Protease</keyword>
<dbReference type="Pfam" id="PF13004">
    <property type="entry name" value="BACON"/>
    <property type="match status" value="2"/>
</dbReference>
<evidence type="ECO:0000259" key="5">
    <source>
        <dbReference type="Pfam" id="PF13004"/>
    </source>
</evidence>
<accession>A0A4Y8WR21</accession>
<name>A0A4Y8WR21_9PORP</name>
<dbReference type="CDD" id="cd14948">
    <property type="entry name" value="BACON"/>
    <property type="match status" value="1"/>
</dbReference>
<keyword evidence="4" id="KW-0843">Virulence</keyword>
<evidence type="ECO:0000313" key="7">
    <source>
        <dbReference type="Proteomes" id="UP000297225"/>
    </source>
</evidence>
<dbReference type="GO" id="GO:0008234">
    <property type="term" value="F:cysteine-type peptidase activity"/>
    <property type="evidence" value="ECO:0007669"/>
    <property type="project" value="UniProtKB-KW"/>
</dbReference>
<dbReference type="Proteomes" id="UP000297225">
    <property type="component" value="Unassembled WGS sequence"/>
</dbReference>
<keyword evidence="7" id="KW-1185">Reference proteome</keyword>
<comment type="caution">
    <text evidence="6">The sequence shown here is derived from an EMBL/GenBank/DDBJ whole genome shotgun (WGS) entry which is preliminary data.</text>
</comment>
<reference evidence="6 7" key="1">
    <citation type="submission" date="2019-03" db="EMBL/GenBank/DDBJ databases">
        <title>Porphyromonas levii Isolated from the Uterus of Dairy Cows.</title>
        <authorList>
            <person name="Francis A.M."/>
        </authorList>
    </citation>
    <scope>NUCLEOTIDE SEQUENCE [LARGE SCALE GENOMIC DNA]</scope>
    <source>
        <strain evidence="6 7">AF5678</strain>
    </source>
</reference>